<sequence length="263" mass="29267">MEQDAAQVAGHIDNGFIPFEGLPNTRDLGGMPAADDRRIKPRCLLRSGLLAPATAADLARLRDEYRLGLDIDLRTDVECSERPDPIDELPGVRFVHLPVFQEYGSGVSRSDEDMDRVRAQMRRGEVEPAQLMITLYPYLVIDDLGVAAYRSFFQEILKLEEGSVLWHCTAGKDRCGMASVLMEVALGVPWEVVKADYMATNRFYGIDLATCDPMDYLNGVDPRYLAAAVDAIEGAYGSVEEYLSRALGVDRAARDELRARYLV</sequence>
<dbReference type="Proteomes" id="UP000746751">
    <property type="component" value="Unassembled WGS sequence"/>
</dbReference>
<accession>A0A921LQR6</accession>
<dbReference type="EMBL" id="DYVF01000020">
    <property type="protein sequence ID" value="HJG30265.1"/>
    <property type="molecule type" value="Genomic_DNA"/>
</dbReference>
<dbReference type="GO" id="GO:0004721">
    <property type="term" value="F:phosphoprotein phosphatase activity"/>
    <property type="evidence" value="ECO:0007669"/>
    <property type="project" value="InterPro"/>
</dbReference>
<organism evidence="1 2">
    <name type="scientific">Collinsella ihumii</name>
    <dbReference type="NCBI Taxonomy" id="1720204"/>
    <lineage>
        <taxon>Bacteria</taxon>
        <taxon>Bacillati</taxon>
        <taxon>Actinomycetota</taxon>
        <taxon>Coriobacteriia</taxon>
        <taxon>Coriobacteriales</taxon>
        <taxon>Coriobacteriaceae</taxon>
        <taxon>Collinsella</taxon>
    </lineage>
</organism>
<dbReference type="AlphaFoldDB" id="A0A921LQR6"/>
<dbReference type="InterPro" id="IPR026893">
    <property type="entry name" value="Tyr/Ser_Pase_IphP-type"/>
</dbReference>
<name>A0A921LQR6_9ACTN</name>
<dbReference type="InterPro" id="IPR029021">
    <property type="entry name" value="Prot-tyrosine_phosphatase-like"/>
</dbReference>
<dbReference type="SUPFAM" id="SSF52799">
    <property type="entry name" value="(Phosphotyrosine protein) phosphatases II"/>
    <property type="match status" value="1"/>
</dbReference>
<reference evidence="1" key="2">
    <citation type="submission" date="2021-09" db="EMBL/GenBank/DDBJ databases">
        <authorList>
            <person name="Gilroy R."/>
        </authorList>
    </citation>
    <scope>NUCLEOTIDE SEQUENCE</scope>
    <source>
        <strain evidence="1">ChiGjej2B2-7701</strain>
    </source>
</reference>
<comment type="caution">
    <text evidence="1">The sequence shown here is derived from an EMBL/GenBank/DDBJ whole genome shotgun (WGS) entry which is preliminary data.</text>
</comment>
<protein>
    <submittedName>
        <fullName evidence="1">Tyrosine-protein phosphatase</fullName>
    </submittedName>
</protein>
<dbReference type="Pfam" id="PF13350">
    <property type="entry name" value="Y_phosphatase3"/>
    <property type="match status" value="1"/>
</dbReference>
<reference evidence="1" key="1">
    <citation type="journal article" date="2021" name="PeerJ">
        <title>Extensive microbial diversity within the chicken gut microbiome revealed by metagenomics and culture.</title>
        <authorList>
            <person name="Gilroy R."/>
            <person name="Ravi A."/>
            <person name="Getino M."/>
            <person name="Pursley I."/>
            <person name="Horton D.L."/>
            <person name="Alikhan N.F."/>
            <person name="Baker D."/>
            <person name="Gharbi K."/>
            <person name="Hall N."/>
            <person name="Watson M."/>
            <person name="Adriaenssens E.M."/>
            <person name="Foster-Nyarko E."/>
            <person name="Jarju S."/>
            <person name="Secka A."/>
            <person name="Antonio M."/>
            <person name="Oren A."/>
            <person name="Chaudhuri R.R."/>
            <person name="La Ragione R."/>
            <person name="Hildebrand F."/>
            <person name="Pallen M.J."/>
        </authorList>
    </citation>
    <scope>NUCLEOTIDE SEQUENCE</scope>
    <source>
        <strain evidence="1">ChiGjej2B2-7701</strain>
    </source>
</reference>
<evidence type="ECO:0000313" key="1">
    <source>
        <dbReference type="EMBL" id="HJG30265.1"/>
    </source>
</evidence>
<evidence type="ECO:0000313" key="2">
    <source>
        <dbReference type="Proteomes" id="UP000746751"/>
    </source>
</evidence>
<gene>
    <name evidence="1" type="ORF">K8U80_02585</name>
</gene>
<proteinExistence type="predicted"/>
<dbReference type="Gene3D" id="3.90.190.10">
    <property type="entry name" value="Protein tyrosine phosphatase superfamily"/>
    <property type="match status" value="1"/>
</dbReference>